<proteinExistence type="predicted"/>
<evidence type="ECO:0000313" key="2">
    <source>
        <dbReference type="EMBL" id="MBX57047.1"/>
    </source>
</evidence>
<accession>A0A2P2PQM2</accession>
<organism evidence="2">
    <name type="scientific">Rhizophora mucronata</name>
    <name type="common">Asiatic mangrove</name>
    <dbReference type="NCBI Taxonomy" id="61149"/>
    <lineage>
        <taxon>Eukaryota</taxon>
        <taxon>Viridiplantae</taxon>
        <taxon>Streptophyta</taxon>
        <taxon>Embryophyta</taxon>
        <taxon>Tracheophyta</taxon>
        <taxon>Spermatophyta</taxon>
        <taxon>Magnoliopsida</taxon>
        <taxon>eudicotyledons</taxon>
        <taxon>Gunneridae</taxon>
        <taxon>Pentapetalae</taxon>
        <taxon>rosids</taxon>
        <taxon>fabids</taxon>
        <taxon>Malpighiales</taxon>
        <taxon>Rhizophoraceae</taxon>
        <taxon>Rhizophora</taxon>
    </lineage>
</organism>
<reference evidence="2" key="1">
    <citation type="submission" date="2018-02" db="EMBL/GenBank/DDBJ databases">
        <title>Rhizophora mucronata_Transcriptome.</title>
        <authorList>
            <person name="Meera S.P."/>
            <person name="Sreeshan A."/>
            <person name="Augustine A."/>
        </authorList>
    </citation>
    <scope>NUCLEOTIDE SEQUENCE</scope>
    <source>
        <tissue evidence="2">Leaf</tissue>
    </source>
</reference>
<dbReference type="EMBL" id="GGEC01076563">
    <property type="protein sequence ID" value="MBX57047.1"/>
    <property type="molecule type" value="Transcribed_RNA"/>
</dbReference>
<sequence length="31" mass="3768">MILKCKDTTQIEMREEKPKQRSSNLQQKYVN</sequence>
<protein>
    <submittedName>
        <fullName evidence="2">Uncharacterized protein</fullName>
    </submittedName>
</protein>
<evidence type="ECO:0000256" key="1">
    <source>
        <dbReference type="SAM" id="MobiDB-lite"/>
    </source>
</evidence>
<dbReference type="AlphaFoldDB" id="A0A2P2PQM2"/>
<feature type="compositionally biased region" description="Basic and acidic residues" evidence="1">
    <location>
        <begin position="1"/>
        <end position="19"/>
    </location>
</feature>
<feature type="compositionally biased region" description="Polar residues" evidence="1">
    <location>
        <begin position="21"/>
        <end position="31"/>
    </location>
</feature>
<name>A0A2P2PQM2_RHIMU</name>
<feature type="region of interest" description="Disordered" evidence="1">
    <location>
        <begin position="1"/>
        <end position="31"/>
    </location>
</feature>